<dbReference type="SUPFAM" id="SSF82171">
    <property type="entry name" value="DPP6 N-terminal domain-like"/>
    <property type="match status" value="1"/>
</dbReference>
<dbReference type="InterPro" id="IPR011042">
    <property type="entry name" value="6-blade_b-propeller_TolB-like"/>
</dbReference>
<dbReference type="AlphaFoldDB" id="J9GB86"/>
<dbReference type="Pfam" id="PF07676">
    <property type="entry name" value="PD40"/>
    <property type="match status" value="4"/>
</dbReference>
<gene>
    <name evidence="2" type="ORF">EVA_07792</name>
</gene>
<accession>J9GB86</accession>
<dbReference type="Gene3D" id="2.120.10.30">
    <property type="entry name" value="TolB, C-terminal domain"/>
    <property type="match status" value="2"/>
</dbReference>
<comment type="similarity">
    <text evidence="1">Belongs to the TolB family.</text>
</comment>
<sequence length="366" mass="42314">MIEPSYELYRQLGLYQRDLETFQVHTIYENNRTFDADNNHCINCHNYQNYSTRRMLFHVRAKHGGTVFVEDGKAHKMDMKADSVLSNSVYPSWHPTRNWVVFSSNQTGQAFYMANHEKIDVVDYGSDLIFYDADKRQLSNILKTDTYLETFPCWSPDGKKIYYCAAYVPEFANTTTEQRINLITQICKNVRYNLMSITFDPATRTFGAPVVEYDAVAQGKSVAVPRVSPDGKYVLFTLADFGQFHIWHKSSDLYVKNLETDSVYALQATNSPAVDSYHSWSSNGRWMVFSSRRDDGSYTRPYIAYFDRQGKGHKAFLLPQEDPEQNILLTKSYNVPELTRDAVRISADELKECIYADDKAQKVTYK</sequence>
<evidence type="ECO:0000313" key="2">
    <source>
        <dbReference type="EMBL" id="EJX04099.1"/>
    </source>
</evidence>
<organism evidence="2">
    <name type="scientific">gut metagenome</name>
    <dbReference type="NCBI Taxonomy" id="749906"/>
    <lineage>
        <taxon>unclassified sequences</taxon>
        <taxon>metagenomes</taxon>
        <taxon>organismal metagenomes</taxon>
    </lineage>
</organism>
<dbReference type="PANTHER" id="PTHR36842:SF1">
    <property type="entry name" value="PROTEIN TOLB"/>
    <property type="match status" value="1"/>
</dbReference>
<dbReference type="PANTHER" id="PTHR36842">
    <property type="entry name" value="PROTEIN TOLB HOMOLOG"/>
    <property type="match status" value="1"/>
</dbReference>
<proteinExistence type="inferred from homology"/>
<evidence type="ECO:0000256" key="1">
    <source>
        <dbReference type="ARBA" id="ARBA00009820"/>
    </source>
</evidence>
<protein>
    <submittedName>
        <fullName evidence="2">Cytochrome c binding protein</fullName>
    </submittedName>
</protein>
<dbReference type="EMBL" id="AMCI01001920">
    <property type="protein sequence ID" value="EJX04099.1"/>
    <property type="molecule type" value="Genomic_DNA"/>
</dbReference>
<dbReference type="InterPro" id="IPR011659">
    <property type="entry name" value="WD40"/>
</dbReference>
<name>J9GB86_9ZZZZ</name>
<comment type="caution">
    <text evidence="2">The sequence shown here is derived from an EMBL/GenBank/DDBJ whole genome shotgun (WGS) entry which is preliminary data.</text>
</comment>
<reference evidence="2" key="1">
    <citation type="journal article" date="2012" name="PLoS ONE">
        <title>Gene sets for utilization of primary and secondary nutrition supplies in the distal gut of endangered iberian lynx.</title>
        <authorList>
            <person name="Alcaide M."/>
            <person name="Messina E."/>
            <person name="Richter M."/>
            <person name="Bargiela R."/>
            <person name="Peplies J."/>
            <person name="Huws S.A."/>
            <person name="Newbold C.J."/>
            <person name="Golyshin P.N."/>
            <person name="Simon M.A."/>
            <person name="Lopez G."/>
            <person name="Yakimov M.M."/>
            <person name="Ferrer M."/>
        </authorList>
    </citation>
    <scope>NUCLEOTIDE SEQUENCE</scope>
</reference>